<dbReference type="EMBL" id="JASSZA010000013">
    <property type="protein sequence ID" value="KAK2094792.1"/>
    <property type="molecule type" value="Genomic_DNA"/>
</dbReference>
<accession>A0ABQ9UER2</accession>
<gene>
    <name evidence="1" type="ORF">P7K49_026208</name>
</gene>
<reference evidence="1 2" key="1">
    <citation type="submission" date="2023-05" db="EMBL/GenBank/DDBJ databases">
        <title>B98-5 Cell Line De Novo Hybrid Assembly: An Optical Mapping Approach.</title>
        <authorList>
            <person name="Kananen K."/>
            <person name="Auerbach J.A."/>
            <person name="Kautto E."/>
            <person name="Blachly J.S."/>
        </authorList>
    </citation>
    <scope>NUCLEOTIDE SEQUENCE [LARGE SCALE GENOMIC DNA]</scope>
    <source>
        <strain evidence="1">B95-8</strain>
        <tissue evidence="1">Cell line</tissue>
    </source>
</reference>
<evidence type="ECO:0000313" key="2">
    <source>
        <dbReference type="Proteomes" id="UP001266305"/>
    </source>
</evidence>
<organism evidence="1 2">
    <name type="scientific">Saguinus oedipus</name>
    <name type="common">Cotton-top tamarin</name>
    <name type="synonym">Oedipomidas oedipus</name>
    <dbReference type="NCBI Taxonomy" id="9490"/>
    <lineage>
        <taxon>Eukaryota</taxon>
        <taxon>Metazoa</taxon>
        <taxon>Chordata</taxon>
        <taxon>Craniata</taxon>
        <taxon>Vertebrata</taxon>
        <taxon>Euteleostomi</taxon>
        <taxon>Mammalia</taxon>
        <taxon>Eutheria</taxon>
        <taxon>Euarchontoglires</taxon>
        <taxon>Primates</taxon>
        <taxon>Haplorrhini</taxon>
        <taxon>Platyrrhini</taxon>
        <taxon>Cebidae</taxon>
        <taxon>Callitrichinae</taxon>
        <taxon>Saguinus</taxon>
    </lineage>
</organism>
<comment type="caution">
    <text evidence="1">The sequence shown here is derived from an EMBL/GenBank/DDBJ whole genome shotgun (WGS) entry which is preliminary data.</text>
</comment>
<dbReference type="Proteomes" id="UP001266305">
    <property type="component" value="Unassembled WGS sequence"/>
</dbReference>
<name>A0ABQ9UER2_SAGOE</name>
<proteinExistence type="predicted"/>
<keyword evidence="2" id="KW-1185">Reference proteome</keyword>
<feature type="non-terminal residue" evidence="1">
    <location>
        <position position="99"/>
    </location>
</feature>
<protein>
    <submittedName>
        <fullName evidence="1">Uncharacterized protein</fullName>
    </submittedName>
</protein>
<sequence length="99" mass="11187">MPDPFHSYTSDWCCVEFWAKFAPHQFQRFAIDSATVTVPRGALELVPRLMKMANTMPELMVLQGKETLLLNLSQSTPMFPELGWEGAISTRTGMPCRPP</sequence>
<evidence type="ECO:0000313" key="1">
    <source>
        <dbReference type="EMBL" id="KAK2094792.1"/>
    </source>
</evidence>